<evidence type="ECO:0000256" key="2">
    <source>
        <dbReference type="ARBA" id="ARBA00004123"/>
    </source>
</evidence>
<dbReference type="CDD" id="cd01767">
    <property type="entry name" value="UBX"/>
    <property type="match status" value="1"/>
</dbReference>
<dbReference type="SMART" id="SM01246">
    <property type="entry name" value="Josephin"/>
    <property type="match status" value="1"/>
</dbReference>
<evidence type="ECO:0000313" key="16">
    <source>
        <dbReference type="EMBL" id="CAB9507002.1"/>
    </source>
</evidence>
<dbReference type="GO" id="GO:0004843">
    <property type="term" value="F:cysteine-type deubiquitinase activity"/>
    <property type="evidence" value="ECO:0007669"/>
    <property type="project" value="UniProtKB-EC"/>
</dbReference>
<dbReference type="GO" id="GO:0006508">
    <property type="term" value="P:proteolysis"/>
    <property type="evidence" value="ECO:0007669"/>
    <property type="project" value="UniProtKB-KW"/>
</dbReference>
<keyword evidence="5" id="KW-0833">Ubl conjugation pathway</keyword>
<keyword evidence="7" id="KW-0788">Thiol protease</keyword>
<evidence type="ECO:0000256" key="6">
    <source>
        <dbReference type="ARBA" id="ARBA00022801"/>
    </source>
</evidence>
<keyword evidence="6 12" id="KW-0378">Hydrolase</keyword>
<dbReference type="InterPro" id="IPR001012">
    <property type="entry name" value="UBX_dom"/>
</dbReference>
<dbReference type="Proteomes" id="UP001153069">
    <property type="component" value="Unassembled WGS sequence"/>
</dbReference>
<dbReference type="PRINTS" id="PR01233">
    <property type="entry name" value="JOSEPHIN"/>
</dbReference>
<evidence type="ECO:0000256" key="10">
    <source>
        <dbReference type="ARBA" id="ARBA00023242"/>
    </source>
</evidence>
<dbReference type="GO" id="GO:0016579">
    <property type="term" value="P:protein deubiquitination"/>
    <property type="evidence" value="ECO:0007669"/>
    <property type="project" value="InterPro"/>
</dbReference>
<evidence type="ECO:0000256" key="5">
    <source>
        <dbReference type="ARBA" id="ARBA00022786"/>
    </source>
</evidence>
<dbReference type="Gene3D" id="3.90.70.40">
    <property type="match status" value="1"/>
</dbReference>
<organism evidence="16 17">
    <name type="scientific">Seminavis robusta</name>
    <dbReference type="NCBI Taxonomy" id="568900"/>
    <lineage>
        <taxon>Eukaryota</taxon>
        <taxon>Sar</taxon>
        <taxon>Stramenopiles</taxon>
        <taxon>Ochrophyta</taxon>
        <taxon>Bacillariophyta</taxon>
        <taxon>Bacillariophyceae</taxon>
        <taxon>Bacillariophycidae</taxon>
        <taxon>Naviculales</taxon>
        <taxon>Naviculaceae</taxon>
        <taxon>Seminavis</taxon>
    </lineage>
</organism>
<keyword evidence="8" id="KW-0805">Transcription regulation</keyword>
<proteinExistence type="predicted"/>
<keyword evidence="17" id="KW-1185">Reference proteome</keyword>
<dbReference type="PANTHER" id="PTHR14159">
    <property type="entry name" value="ATAXIN-3-RELATED"/>
    <property type="match status" value="1"/>
</dbReference>
<dbReference type="GO" id="GO:0005634">
    <property type="term" value="C:nucleus"/>
    <property type="evidence" value="ECO:0007669"/>
    <property type="project" value="UniProtKB-SubCell"/>
</dbReference>
<dbReference type="InterPro" id="IPR033865">
    <property type="entry name" value="Ataxin-3"/>
</dbReference>
<feature type="domain" description="Josephin" evidence="15">
    <location>
        <begin position="9"/>
        <end position="190"/>
    </location>
</feature>
<name>A0A9N8DPZ4_9STRA</name>
<comment type="catalytic activity">
    <reaction evidence="1">
        <text>Thiol-dependent hydrolysis of ester, thioester, amide, peptide and isopeptide bonds formed by the C-terminal Gly of ubiquitin (a 76-residue protein attached to proteins as an intracellular targeting signal).</text>
        <dbReference type="EC" id="3.4.19.12"/>
    </reaction>
</comment>
<evidence type="ECO:0000256" key="7">
    <source>
        <dbReference type="ARBA" id="ARBA00022807"/>
    </source>
</evidence>
<dbReference type="Gene3D" id="3.10.20.90">
    <property type="entry name" value="Phosphatidylinositol 3-kinase Catalytic Subunit, Chain A, domain 1"/>
    <property type="match status" value="1"/>
</dbReference>
<dbReference type="EMBL" id="CAICTM010000287">
    <property type="protein sequence ID" value="CAB9507002.1"/>
    <property type="molecule type" value="Genomic_DNA"/>
</dbReference>
<evidence type="ECO:0000256" key="3">
    <source>
        <dbReference type="ARBA" id="ARBA00012759"/>
    </source>
</evidence>
<protein>
    <recommendedName>
        <fullName evidence="3">ubiquitinyl hydrolase 1</fullName>
        <ecNumber evidence="3">3.4.19.12</ecNumber>
    </recommendedName>
</protein>
<dbReference type="AlphaFoldDB" id="A0A9N8DPZ4"/>
<dbReference type="InterPro" id="IPR006155">
    <property type="entry name" value="Josephin"/>
</dbReference>
<dbReference type="Pfam" id="PF02099">
    <property type="entry name" value="Josephin"/>
    <property type="match status" value="1"/>
</dbReference>
<evidence type="ECO:0000256" key="11">
    <source>
        <dbReference type="PIRSR" id="PIRSR633865-1"/>
    </source>
</evidence>
<evidence type="ECO:0000256" key="1">
    <source>
        <dbReference type="ARBA" id="ARBA00000707"/>
    </source>
</evidence>
<evidence type="ECO:0000256" key="9">
    <source>
        <dbReference type="ARBA" id="ARBA00023163"/>
    </source>
</evidence>
<evidence type="ECO:0000256" key="8">
    <source>
        <dbReference type="ARBA" id="ARBA00023015"/>
    </source>
</evidence>
<keyword evidence="4" id="KW-0645">Protease</keyword>
<feature type="active site" description="Nucleophile" evidence="11">
    <location>
        <position position="22"/>
    </location>
</feature>
<dbReference type="Gene3D" id="1.10.287.10">
    <property type="entry name" value="S15/NS1, RNA-binding"/>
    <property type="match status" value="1"/>
</dbReference>
<dbReference type="EC" id="3.4.19.12" evidence="3"/>
<evidence type="ECO:0000256" key="12">
    <source>
        <dbReference type="PROSITE-ProRule" id="PRU00331"/>
    </source>
</evidence>
<feature type="region of interest" description="Disordered" evidence="13">
    <location>
        <begin position="215"/>
        <end position="249"/>
    </location>
</feature>
<evidence type="ECO:0000313" key="17">
    <source>
        <dbReference type="Proteomes" id="UP001153069"/>
    </source>
</evidence>
<feature type="domain" description="UBX" evidence="14">
    <location>
        <begin position="303"/>
        <end position="378"/>
    </location>
</feature>
<feature type="active site" evidence="11 12">
    <location>
        <position position="144"/>
    </location>
</feature>
<reference evidence="16" key="1">
    <citation type="submission" date="2020-06" db="EMBL/GenBank/DDBJ databases">
        <authorList>
            <consortium name="Plant Systems Biology data submission"/>
        </authorList>
    </citation>
    <scope>NUCLEOTIDE SEQUENCE</scope>
    <source>
        <strain evidence="16">D6</strain>
    </source>
</reference>
<feature type="active site" evidence="12">
    <location>
        <position position="129"/>
    </location>
</feature>
<evidence type="ECO:0000259" key="14">
    <source>
        <dbReference type="PROSITE" id="PS50033"/>
    </source>
</evidence>
<dbReference type="PROSITE" id="PS50033">
    <property type="entry name" value="UBX"/>
    <property type="match status" value="1"/>
</dbReference>
<evidence type="ECO:0000256" key="4">
    <source>
        <dbReference type="ARBA" id="ARBA00022670"/>
    </source>
</evidence>
<accession>A0A9N8DPZ4</accession>
<comment type="subcellular location">
    <subcellularLocation>
        <location evidence="2">Nucleus</location>
    </subcellularLocation>
</comment>
<feature type="active site" evidence="12">
    <location>
        <position position="22"/>
    </location>
</feature>
<dbReference type="PANTHER" id="PTHR14159:SF0">
    <property type="entry name" value="ATAXIN-3-RELATED"/>
    <property type="match status" value="1"/>
</dbReference>
<sequence>MSGSNGSSDVWIYHEKQESLLCGQHSLNNLVQYCEFTPDTLAIFAHELDELELNFMAENNEGGVKSKDYLERVNEGSGNVDPHGNFSIQVLRRALQKRYGLELPSLKEEGYAKKEPTTMEGFICNKHSHWFAIRKINGRYWNLNSTKDRPELISYFDMATELKEIVAAGYSVFVVPPEKTLPPACTGAKEMQQRKAAIRGGVEGNWWREADLLTPGAAGANNKNGSQDPWKNVGSGMRLDGKSTVPESPLNWRQPATHGMSEEEQLQFAVAASLESPKKIAKTEPAAGPDLANVTVPPEPAAGTAGSVRIQFRLPSKPRVVRRFMETDSVAVILKYCTDMEGGKSLDLLYGFPPKDLKPLAEQTIGDAKLAGESIQGRAV</sequence>
<feature type="active site" description="Proton acceptor" evidence="11">
    <location>
        <position position="129"/>
    </location>
</feature>
<gene>
    <name evidence="16" type="ORF">SEMRO_288_G108830.1</name>
</gene>
<keyword evidence="10" id="KW-0539">Nucleus</keyword>
<comment type="caution">
    <text evidence="16">The sequence shown here is derived from an EMBL/GenBank/DDBJ whole genome shotgun (WGS) entry which is preliminary data.</text>
</comment>
<dbReference type="PROSITE" id="PS50957">
    <property type="entry name" value="JOSEPHIN"/>
    <property type="match status" value="1"/>
</dbReference>
<dbReference type="SUPFAM" id="SSF54236">
    <property type="entry name" value="Ubiquitin-like"/>
    <property type="match status" value="1"/>
</dbReference>
<evidence type="ECO:0000259" key="15">
    <source>
        <dbReference type="PROSITE" id="PS50957"/>
    </source>
</evidence>
<dbReference type="Pfam" id="PF00789">
    <property type="entry name" value="UBX"/>
    <property type="match status" value="1"/>
</dbReference>
<keyword evidence="9" id="KW-0804">Transcription</keyword>
<evidence type="ECO:0000256" key="13">
    <source>
        <dbReference type="SAM" id="MobiDB-lite"/>
    </source>
</evidence>
<dbReference type="OrthoDB" id="422700at2759"/>
<dbReference type="InterPro" id="IPR029071">
    <property type="entry name" value="Ubiquitin-like_domsf"/>
</dbReference>